<protein>
    <submittedName>
        <fullName evidence="1">Uncharacterized protein</fullName>
    </submittedName>
</protein>
<keyword evidence="2" id="KW-1185">Reference proteome</keyword>
<evidence type="ECO:0000313" key="2">
    <source>
        <dbReference type="Proteomes" id="UP000447434"/>
    </source>
</evidence>
<dbReference type="Proteomes" id="UP000447434">
    <property type="component" value="Chromosome 6"/>
</dbReference>
<reference evidence="2" key="1">
    <citation type="journal article" date="2020" name="Nat. Commun.">
        <title>Genome sequence of the cluster root forming white lupin.</title>
        <authorList>
            <person name="Hufnagel B."/>
            <person name="Marques A."/>
            <person name="Soriano A."/>
            <person name="Marques L."/>
            <person name="Divol F."/>
            <person name="Doumas P."/>
            <person name="Sallet E."/>
            <person name="Mancinotti D."/>
            <person name="Carrere S."/>
            <person name="Marande W."/>
            <person name="Arribat S."/>
            <person name="Keller J."/>
            <person name="Huneau C."/>
            <person name="Blein T."/>
            <person name="Aime D."/>
            <person name="Laguerre M."/>
            <person name="Taylor J."/>
            <person name="Schubert V."/>
            <person name="Nelson M."/>
            <person name="Geu-Flores F."/>
            <person name="Crespi M."/>
            <person name="Gallardo-Guerrero K."/>
            <person name="Delaux P.-M."/>
            <person name="Salse J."/>
            <person name="Berges H."/>
            <person name="Guyot R."/>
            <person name="Gouzy J."/>
            <person name="Peret B."/>
        </authorList>
    </citation>
    <scope>NUCLEOTIDE SEQUENCE [LARGE SCALE GENOMIC DNA]</scope>
    <source>
        <strain evidence="2">cv. Amiga</strain>
    </source>
</reference>
<accession>A0A6A4QEV0</accession>
<dbReference type="AlphaFoldDB" id="A0A6A4QEV0"/>
<dbReference type="EMBL" id="WOCE01000006">
    <property type="protein sequence ID" value="KAE9612340.1"/>
    <property type="molecule type" value="Genomic_DNA"/>
</dbReference>
<gene>
    <name evidence="1" type="ORF">Lalb_Chr06g0171971</name>
</gene>
<comment type="caution">
    <text evidence="1">The sequence shown here is derived from an EMBL/GenBank/DDBJ whole genome shotgun (WGS) entry which is preliminary data.</text>
</comment>
<organism evidence="1 2">
    <name type="scientific">Lupinus albus</name>
    <name type="common">White lupine</name>
    <name type="synonym">Lupinus termis</name>
    <dbReference type="NCBI Taxonomy" id="3870"/>
    <lineage>
        <taxon>Eukaryota</taxon>
        <taxon>Viridiplantae</taxon>
        <taxon>Streptophyta</taxon>
        <taxon>Embryophyta</taxon>
        <taxon>Tracheophyta</taxon>
        <taxon>Spermatophyta</taxon>
        <taxon>Magnoliopsida</taxon>
        <taxon>eudicotyledons</taxon>
        <taxon>Gunneridae</taxon>
        <taxon>Pentapetalae</taxon>
        <taxon>rosids</taxon>
        <taxon>fabids</taxon>
        <taxon>Fabales</taxon>
        <taxon>Fabaceae</taxon>
        <taxon>Papilionoideae</taxon>
        <taxon>50 kb inversion clade</taxon>
        <taxon>genistoids sensu lato</taxon>
        <taxon>core genistoids</taxon>
        <taxon>Genisteae</taxon>
        <taxon>Lupinus</taxon>
    </lineage>
</organism>
<evidence type="ECO:0000313" key="1">
    <source>
        <dbReference type="EMBL" id="KAE9612340.1"/>
    </source>
</evidence>
<proteinExistence type="predicted"/>
<name>A0A6A4QEV0_LUPAL</name>
<sequence length="112" mass="12863">MGGDPLTPRVSEKNLIHIMIIYFWEIQWFELVSNLNHLIFQNWMAKMWSMSFSLTVGVSESSPFSIPPSHFTLCDLSLQNGNFHILLCIIILFLPCSTCLCCDFNCRLCSLV</sequence>